<protein>
    <submittedName>
        <fullName evidence="10">Lipoprotein releasing system transmembrane protein LolC/LolE</fullName>
    </submittedName>
</protein>
<keyword evidence="10" id="KW-0449">Lipoprotein</keyword>
<dbReference type="InterPro" id="IPR003838">
    <property type="entry name" value="ABC3_permease_C"/>
</dbReference>
<evidence type="ECO:0000313" key="10">
    <source>
        <dbReference type="EMBL" id="VAW58748.1"/>
    </source>
</evidence>
<evidence type="ECO:0000256" key="4">
    <source>
        <dbReference type="ARBA" id="ARBA00022692"/>
    </source>
</evidence>
<evidence type="ECO:0000259" key="8">
    <source>
        <dbReference type="Pfam" id="PF02687"/>
    </source>
</evidence>
<dbReference type="InterPro" id="IPR025857">
    <property type="entry name" value="MacB_PCD"/>
</dbReference>
<dbReference type="PANTHER" id="PTHR30489:SF0">
    <property type="entry name" value="LIPOPROTEIN-RELEASING SYSTEM TRANSMEMBRANE PROTEIN LOLE"/>
    <property type="match status" value="1"/>
</dbReference>
<dbReference type="PANTHER" id="PTHR30489">
    <property type="entry name" value="LIPOPROTEIN-RELEASING SYSTEM TRANSMEMBRANE PROTEIN LOLE"/>
    <property type="match status" value="1"/>
</dbReference>
<evidence type="ECO:0000259" key="9">
    <source>
        <dbReference type="Pfam" id="PF12704"/>
    </source>
</evidence>
<dbReference type="Pfam" id="PF02687">
    <property type="entry name" value="FtsX"/>
    <property type="match status" value="1"/>
</dbReference>
<keyword evidence="4 7" id="KW-0812">Transmembrane</keyword>
<evidence type="ECO:0000256" key="5">
    <source>
        <dbReference type="ARBA" id="ARBA00022989"/>
    </source>
</evidence>
<proteinExistence type="predicted"/>
<sequence length="415" mass="45671">MFRPKELYIGLRYTRARRRNGFVSFIALISMLGIALGVAALIVVLSVMNGFGKELRERTLGMTAHATVTGQEGSLRDWASVQAQVAKHPNVISSAPFTQNEAMLSNRRRVSGAIIRGVLPEMEPRVSEIADKMVSGKITDLKAGGYGIVLGRELANAMGVFEGEKITVITPQANITPVGVMPRLRRFTVVGVFEAGMHQYDRSMAFMHMADAQKLFSMGTRVEGVRLKLDDMFSAQYVTHELNKTIGEDYWVRDWTKMHSNLFKALKTEKVVMFIILFLIVAVAAFNIISTLVMTVNDKQADIAILRTIGMTPGSLMWVFIVQGVVIGLVGTVVGMAIGVPIAVNVGEIVGFVEGLFNTKFLPADVYYITDIKSDLHLVDVLTYTLSAFGLSVLATIYPAWRAAKIQPADALRYE</sequence>
<feature type="transmembrane region" description="Helical" evidence="7">
    <location>
        <begin position="271"/>
        <end position="296"/>
    </location>
</feature>
<evidence type="ECO:0000256" key="1">
    <source>
        <dbReference type="ARBA" id="ARBA00004651"/>
    </source>
</evidence>
<gene>
    <name evidence="10" type="ORF">MNBD_GAMMA11-3248</name>
</gene>
<dbReference type="Pfam" id="PF12704">
    <property type="entry name" value="MacB_PCD"/>
    <property type="match status" value="1"/>
</dbReference>
<feature type="transmembrane region" description="Helical" evidence="7">
    <location>
        <begin position="316"/>
        <end position="344"/>
    </location>
</feature>
<dbReference type="InterPro" id="IPR051447">
    <property type="entry name" value="Lipoprotein-release_system"/>
</dbReference>
<evidence type="ECO:0000256" key="2">
    <source>
        <dbReference type="ARBA" id="ARBA00022448"/>
    </source>
</evidence>
<dbReference type="NCBIfam" id="TIGR02212">
    <property type="entry name" value="lolCE"/>
    <property type="match status" value="1"/>
</dbReference>
<dbReference type="GO" id="GO:0042953">
    <property type="term" value="P:lipoprotein transport"/>
    <property type="evidence" value="ECO:0007669"/>
    <property type="project" value="InterPro"/>
</dbReference>
<keyword evidence="2" id="KW-0813">Transport</keyword>
<keyword evidence="5 7" id="KW-1133">Transmembrane helix</keyword>
<dbReference type="GO" id="GO:0098797">
    <property type="term" value="C:plasma membrane protein complex"/>
    <property type="evidence" value="ECO:0007669"/>
    <property type="project" value="TreeGrafter"/>
</dbReference>
<dbReference type="EMBL" id="UOFG01000047">
    <property type="protein sequence ID" value="VAW58748.1"/>
    <property type="molecule type" value="Genomic_DNA"/>
</dbReference>
<reference evidence="10" key="1">
    <citation type="submission" date="2018-06" db="EMBL/GenBank/DDBJ databases">
        <authorList>
            <person name="Zhirakovskaya E."/>
        </authorList>
    </citation>
    <scope>NUCLEOTIDE SEQUENCE</scope>
</reference>
<comment type="subcellular location">
    <subcellularLocation>
        <location evidence="1">Cell membrane</location>
        <topology evidence="1">Multi-pass membrane protein</topology>
    </subcellularLocation>
</comment>
<dbReference type="GO" id="GO:0044874">
    <property type="term" value="P:lipoprotein localization to outer membrane"/>
    <property type="evidence" value="ECO:0007669"/>
    <property type="project" value="TreeGrafter"/>
</dbReference>
<accession>A0A3B0WRT5</accession>
<keyword evidence="3" id="KW-1003">Cell membrane</keyword>
<dbReference type="AlphaFoldDB" id="A0A3B0WRT5"/>
<keyword evidence="6 7" id="KW-0472">Membrane</keyword>
<feature type="transmembrane region" description="Helical" evidence="7">
    <location>
        <begin position="381"/>
        <end position="401"/>
    </location>
</feature>
<feature type="transmembrane region" description="Helical" evidence="7">
    <location>
        <begin position="21"/>
        <end position="48"/>
    </location>
</feature>
<feature type="domain" description="ABC3 transporter permease C-terminal" evidence="8">
    <location>
        <begin position="274"/>
        <end position="408"/>
    </location>
</feature>
<evidence type="ECO:0000256" key="7">
    <source>
        <dbReference type="SAM" id="Phobius"/>
    </source>
</evidence>
<feature type="domain" description="MacB-like periplasmic core" evidence="9">
    <location>
        <begin position="28"/>
        <end position="243"/>
    </location>
</feature>
<name>A0A3B0WRT5_9ZZZZ</name>
<organism evidence="10">
    <name type="scientific">hydrothermal vent metagenome</name>
    <dbReference type="NCBI Taxonomy" id="652676"/>
    <lineage>
        <taxon>unclassified sequences</taxon>
        <taxon>metagenomes</taxon>
        <taxon>ecological metagenomes</taxon>
    </lineage>
</organism>
<evidence type="ECO:0000256" key="6">
    <source>
        <dbReference type="ARBA" id="ARBA00023136"/>
    </source>
</evidence>
<evidence type="ECO:0000256" key="3">
    <source>
        <dbReference type="ARBA" id="ARBA00022475"/>
    </source>
</evidence>
<dbReference type="InterPro" id="IPR011925">
    <property type="entry name" value="LolCE_TM"/>
</dbReference>